<proteinExistence type="predicted"/>
<sequence>MHGIKRSISFGSGSWEPASFGLVDTVKDSLGSSLKRFKSRLEVARTRSEPSSPSEARSTSPSATSSPSSSRRGSDASESTASSSNTSTPSSPPPSLNRRTPSPMTALHAEAVRIYQNPMGSIDLHSPSPPSPPARESTSIGLAPRRTPKQAAPVQECMVM</sequence>
<organism evidence="2 3">
    <name type="scientific">Leucosporidium creatinivorum</name>
    <dbReference type="NCBI Taxonomy" id="106004"/>
    <lineage>
        <taxon>Eukaryota</taxon>
        <taxon>Fungi</taxon>
        <taxon>Dikarya</taxon>
        <taxon>Basidiomycota</taxon>
        <taxon>Pucciniomycotina</taxon>
        <taxon>Microbotryomycetes</taxon>
        <taxon>Leucosporidiales</taxon>
        <taxon>Leucosporidium</taxon>
    </lineage>
</organism>
<feature type="region of interest" description="Disordered" evidence="1">
    <location>
        <begin position="36"/>
        <end position="160"/>
    </location>
</feature>
<feature type="compositionally biased region" description="Low complexity" evidence="1">
    <location>
        <begin position="49"/>
        <end position="89"/>
    </location>
</feature>
<dbReference type="InParanoid" id="A0A1Y2FX89"/>
<accession>A0A1Y2FX89</accession>
<feature type="compositionally biased region" description="Basic and acidic residues" evidence="1">
    <location>
        <begin position="39"/>
        <end position="48"/>
    </location>
</feature>
<reference evidence="2 3" key="1">
    <citation type="submission" date="2016-07" db="EMBL/GenBank/DDBJ databases">
        <title>Pervasive Adenine N6-methylation of Active Genes in Fungi.</title>
        <authorList>
            <consortium name="DOE Joint Genome Institute"/>
            <person name="Mondo S.J."/>
            <person name="Dannebaum R.O."/>
            <person name="Kuo R.C."/>
            <person name="Labutti K."/>
            <person name="Haridas S."/>
            <person name="Kuo A."/>
            <person name="Salamov A."/>
            <person name="Ahrendt S.R."/>
            <person name="Lipzen A."/>
            <person name="Sullivan W."/>
            <person name="Andreopoulos W.B."/>
            <person name="Clum A."/>
            <person name="Lindquist E."/>
            <person name="Daum C."/>
            <person name="Ramamoorthy G.K."/>
            <person name="Gryganskyi A."/>
            <person name="Culley D."/>
            <person name="Magnuson J.K."/>
            <person name="James T.Y."/>
            <person name="O'Malley M.A."/>
            <person name="Stajich J.E."/>
            <person name="Spatafora J.W."/>
            <person name="Visel A."/>
            <person name="Grigoriev I.V."/>
        </authorList>
    </citation>
    <scope>NUCLEOTIDE SEQUENCE [LARGE SCALE GENOMIC DNA]</scope>
    <source>
        <strain evidence="2 3">62-1032</strain>
    </source>
</reference>
<protein>
    <submittedName>
        <fullName evidence="2">Uncharacterized protein</fullName>
    </submittedName>
</protein>
<name>A0A1Y2FX89_9BASI</name>
<comment type="caution">
    <text evidence="2">The sequence shown here is derived from an EMBL/GenBank/DDBJ whole genome shotgun (WGS) entry which is preliminary data.</text>
</comment>
<gene>
    <name evidence="2" type="ORF">BCR35DRAFT_351264</name>
</gene>
<dbReference type="EMBL" id="MCGR01000012">
    <property type="protein sequence ID" value="ORY88147.1"/>
    <property type="molecule type" value="Genomic_DNA"/>
</dbReference>
<evidence type="ECO:0000313" key="2">
    <source>
        <dbReference type="EMBL" id="ORY88147.1"/>
    </source>
</evidence>
<dbReference type="AlphaFoldDB" id="A0A1Y2FX89"/>
<keyword evidence="3" id="KW-1185">Reference proteome</keyword>
<evidence type="ECO:0000313" key="3">
    <source>
        <dbReference type="Proteomes" id="UP000193467"/>
    </source>
</evidence>
<evidence type="ECO:0000256" key="1">
    <source>
        <dbReference type="SAM" id="MobiDB-lite"/>
    </source>
</evidence>
<dbReference type="Proteomes" id="UP000193467">
    <property type="component" value="Unassembled WGS sequence"/>
</dbReference>